<accession>A0ABR2V5N3</accession>
<dbReference type="Proteomes" id="UP001408356">
    <property type="component" value="Unassembled WGS sequence"/>
</dbReference>
<feature type="transmembrane region" description="Helical" evidence="12">
    <location>
        <begin position="32"/>
        <end position="51"/>
    </location>
</feature>
<keyword evidence="9" id="KW-0408">Iron</keyword>
<reference evidence="13 14" key="1">
    <citation type="journal article" date="2024" name="J. Plant Pathol.">
        <title>Sequence and assembly of the genome of Seiridium unicorne, isolate CBS 538.82, causal agent of cypress canker disease.</title>
        <authorList>
            <person name="Scali E."/>
            <person name="Rocca G.D."/>
            <person name="Danti R."/>
            <person name="Garbelotto M."/>
            <person name="Barberini S."/>
            <person name="Baroncelli R."/>
            <person name="Emiliani G."/>
        </authorList>
    </citation>
    <scope>NUCLEOTIDE SEQUENCE [LARGE SCALE GENOMIC DNA]</scope>
    <source>
        <strain evidence="13 14">BM-138-508</strain>
    </source>
</reference>
<evidence type="ECO:0000256" key="10">
    <source>
        <dbReference type="ARBA" id="ARBA00023033"/>
    </source>
</evidence>
<sequence length="494" mass="56371">MSEFSYLALYAALFGVVVHLGVFITGEWHLRVAGVVTIHSLVLVLMTFWSSEPIPKALLFIFILFSSYLLGLFGSITVYRLFFHRLRRFPGPRLAALTKLWHVYQCRDSRNHMVLDALHKQYGTFVRTGPEEITIFHPGVFEFMDGAGNQNTRAEWYDLIHPLISPVFSRTSEDHRVRRQIWNQALSHKAIQDYLPRITAQVNVLEQVISTYGTQPVPLNDVMMWFAFDSMGEFAFNQSFDMMKTGKWHEIIKQQRSALSLLGPMNPAVWAMRFGFAFAPFVPAVRAWTGMIQFCEKCIKRRLKTSPELPDVAHWLIKEYESTEAETTKKERENLLVGNAATVIVGGSDTIGPSLISIFYFLALYPEYADGIFHEIDTVDISDMTSLAKLPFLNSFINEAMRLIPAALTMGTRITPPEGLEIDETWIPGGTRIAGPRYTIFRMERAFVQPLEFIPERWHSRPELVRDKQAFAPFGVVKLTSLIGQVVAHAWEKA</sequence>
<keyword evidence="8" id="KW-0560">Oxidoreductase</keyword>
<evidence type="ECO:0000256" key="3">
    <source>
        <dbReference type="ARBA" id="ARBA00010617"/>
    </source>
</evidence>
<comment type="cofactor">
    <cofactor evidence="1">
        <name>heme</name>
        <dbReference type="ChEBI" id="CHEBI:30413"/>
    </cofactor>
</comment>
<evidence type="ECO:0000256" key="5">
    <source>
        <dbReference type="ARBA" id="ARBA00022692"/>
    </source>
</evidence>
<gene>
    <name evidence="13" type="ORF">SUNI508_04902</name>
</gene>
<keyword evidence="5 12" id="KW-0812">Transmembrane</keyword>
<keyword evidence="10" id="KW-0503">Monooxygenase</keyword>
<evidence type="ECO:0000256" key="7">
    <source>
        <dbReference type="ARBA" id="ARBA00022989"/>
    </source>
</evidence>
<organism evidence="13 14">
    <name type="scientific">Seiridium unicorne</name>
    <dbReference type="NCBI Taxonomy" id="138068"/>
    <lineage>
        <taxon>Eukaryota</taxon>
        <taxon>Fungi</taxon>
        <taxon>Dikarya</taxon>
        <taxon>Ascomycota</taxon>
        <taxon>Pezizomycotina</taxon>
        <taxon>Sordariomycetes</taxon>
        <taxon>Xylariomycetidae</taxon>
        <taxon>Amphisphaeriales</taxon>
        <taxon>Sporocadaceae</taxon>
        <taxon>Seiridium</taxon>
    </lineage>
</organism>
<dbReference type="PANTHER" id="PTHR24305:SF112">
    <property type="entry name" value="L-ORNITHINE-N5-MONOOXYGENASE (EUROFUNG)"/>
    <property type="match status" value="1"/>
</dbReference>
<dbReference type="InterPro" id="IPR050121">
    <property type="entry name" value="Cytochrome_P450_monoxygenase"/>
</dbReference>
<evidence type="ECO:0000256" key="9">
    <source>
        <dbReference type="ARBA" id="ARBA00023004"/>
    </source>
</evidence>
<evidence type="ECO:0000256" key="6">
    <source>
        <dbReference type="ARBA" id="ARBA00022723"/>
    </source>
</evidence>
<evidence type="ECO:0000256" key="1">
    <source>
        <dbReference type="ARBA" id="ARBA00001971"/>
    </source>
</evidence>
<evidence type="ECO:0000256" key="8">
    <source>
        <dbReference type="ARBA" id="ARBA00023002"/>
    </source>
</evidence>
<dbReference type="Gene3D" id="1.10.630.10">
    <property type="entry name" value="Cytochrome P450"/>
    <property type="match status" value="1"/>
</dbReference>
<evidence type="ECO:0000313" key="14">
    <source>
        <dbReference type="Proteomes" id="UP001408356"/>
    </source>
</evidence>
<evidence type="ECO:0000256" key="12">
    <source>
        <dbReference type="SAM" id="Phobius"/>
    </source>
</evidence>
<feature type="transmembrane region" description="Helical" evidence="12">
    <location>
        <begin position="57"/>
        <end position="83"/>
    </location>
</feature>
<keyword evidence="14" id="KW-1185">Reference proteome</keyword>
<keyword evidence="7 12" id="KW-1133">Transmembrane helix</keyword>
<comment type="subcellular location">
    <subcellularLocation>
        <location evidence="2">Membrane</location>
    </subcellularLocation>
</comment>
<proteinExistence type="inferred from homology"/>
<dbReference type="EMBL" id="JARVKF010000124">
    <property type="protein sequence ID" value="KAK9422223.1"/>
    <property type="molecule type" value="Genomic_DNA"/>
</dbReference>
<evidence type="ECO:0000313" key="13">
    <source>
        <dbReference type="EMBL" id="KAK9422223.1"/>
    </source>
</evidence>
<protein>
    <submittedName>
        <fullName evidence="13">Tryprostatin B 6-hydroxylase</fullName>
    </submittedName>
</protein>
<comment type="caution">
    <text evidence="13">The sequence shown here is derived from an EMBL/GenBank/DDBJ whole genome shotgun (WGS) entry which is preliminary data.</text>
</comment>
<keyword evidence="4" id="KW-0349">Heme</keyword>
<dbReference type="Pfam" id="PF00067">
    <property type="entry name" value="p450"/>
    <property type="match status" value="1"/>
</dbReference>
<keyword evidence="11 12" id="KW-0472">Membrane</keyword>
<keyword evidence="6" id="KW-0479">Metal-binding</keyword>
<dbReference type="InterPro" id="IPR036396">
    <property type="entry name" value="Cyt_P450_sf"/>
</dbReference>
<dbReference type="SUPFAM" id="SSF48264">
    <property type="entry name" value="Cytochrome P450"/>
    <property type="match status" value="1"/>
</dbReference>
<evidence type="ECO:0000256" key="4">
    <source>
        <dbReference type="ARBA" id="ARBA00022617"/>
    </source>
</evidence>
<name>A0ABR2V5N3_9PEZI</name>
<evidence type="ECO:0000256" key="11">
    <source>
        <dbReference type="ARBA" id="ARBA00023136"/>
    </source>
</evidence>
<feature type="transmembrane region" description="Helical" evidence="12">
    <location>
        <begin position="6"/>
        <end position="25"/>
    </location>
</feature>
<comment type="similarity">
    <text evidence="3">Belongs to the cytochrome P450 family.</text>
</comment>
<evidence type="ECO:0000256" key="2">
    <source>
        <dbReference type="ARBA" id="ARBA00004370"/>
    </source>
</evidence>
<dbReference type="PANTHER" id="PTHR24305">
    <property type="entry name" value="CYTOCHROME P450"/>
    <property type="match status" value="1"/>
</dbReference>
<dbReference type="InterPro" id="IPR001128">
    <property type="entry name" value="Cyt_P450"/>
</dbReference>